<dbReference type="InterPro" id="IPR041682">
    <property type="entry name" value="AAA_14"/>
</dbReference>
<dbReference type="Pfam" id="PF13635">
    <property type="entry name" value="DUF4143"/>
    <property type="match status" value="1"/>
</dbReference>
<evidence type="ECO:0000259" key="1">
    <source>
        <dbReference type="SMART" id="SM00382"/>
    </source>
</evidence>
<proteinExistence type="predicted"/>
<reference evidence="2 3" key="1">
    <citation type="submission" date="2017-09" db="EMBL/GenBank/DDBJ databases">
        <title>Depth-based differentiation of microbial function through sediment-hosted aquifers and enrichment of novel symbionts in the deep terrestrial subsurface.</title>
        <authorList>
            <person name="Probst A.J."/>
            <person name="Ladd B."/>
            <person name="Jarett J.K."/>
            <person name="Geller-Mcgrath D.E."/>
            <person name="Sieber C.M."/>
            <person name="Emerson J.B."/>
            <person name="Anantharaman K."/>
            <person name="Thomas B.C."/>
            <person name="Malmstrom R."/>
            <person name="Stieglmeier M."/>
            <person name="Klingl A."/>
            <person name="Woyke T."/>
            <person name="Ryan C.M."/>
            <person name="Banfield J.F."/>
        </authorList>
    </citation>
    <scope>NUCLEOTIDE SEQUENCE [LARGE SCALE GENOMIC DNA]</scope>
    <source>
        <strain evidence="2">CG23_combo_of_CG06-09_8_20_14_all_40_14</strain>
    </source>
</reference>
<feature type="domain" description="AAA+ ATPase" evidence="1">
    <location>
        <begin position="19"/>
        <end position="194"/>
    </location>
</feature>
<dbReference type="PANTHER" id="PTHR43566">
    <property type="entry name" value="CONSERVED PROTEIN"/>
    <property type="match status" value="1"/>
</dbReference>
<dbReference type="Gene3D" id="3.40.50.300">
    <property type="entry name" value="P-loop containing nucleotide triphosphate hydrolases"/>
    <property type="match status" value="1"/>
</dbReference>
<dbReference type="InterPro" id="IPR003593">
    <property type="entry name" value="AAA+_ATPase"/>
</dbReference>
<dbReference type="EMBL" id="PCQY01000014">
    <property type="protein sequence ID" value="PIP04705.1"/>
    <property type="molecule type" value="Genomic_DNA"/>
</dbReference>
<dbReference type="AlphaFoldDB" id="A0A2G9XCJ5"/>
<evidence type="ECO:0000313" key="2">
    <source>
        <dbReference type="EMBL" id="PIP04705.1"/>
    </source>
</evidence>
<name>A0A2G9XCJ5_UNCKA</name>
<dbReference type="InterPro" id="IPR027417">
    <property type="entry name" value="P-loop_NTPase"/>
</dbReference>
<dbReference type="InterPro" id="IPR025420">
    <property type="entry name" value="DUF4143"/>
</dbReference>
<dbReference type="Pfam" id="PF13173">
    <property type="entry name" value="AAA_14"/>
    <property type="match status" value="1"/>
</dbReference>
<protein>
    <recommendedName>
        <fullName evidence="1">AAA+ ATPase domain-containing protein</fullName>
    </recommendedName>
</protein>
<dbReference type="SMART" id="SM00382">
    <property type="entry name" value="AAA"/>
    <property type="match status" value="1"/>
</dbReference>
<gene>
    <name evidence="2" type="ORF">COX53_01065</name>
</gene>
<dbReference type="PANTHER" id="PTHR43566:SF1">
    <property type="entry name" value="AAA+ ATPASE DOMAIN-CONTAINING PROTEIN"/>
    <property type="match status" value="1"/>
</dbReference>
<accession>A0A2G9XCJ5</accession>
<sequence>MLFTRFVESKIGEYLKSDRNEIVFIWGPRRSGKTTLLEKLSKEMNERIFNFNTISDRELFVPRREALEKIVSEHKVLMIDEVQNYPESTVSLKILFDEFKPKIIATGSSELRQKSKEFDSLAGRYSELYCLPLTLGEIRQNSKLKSYEEANFFRSLYENVQIFGAYPEIYSNTKLSENRKIKLLEKIIDAYVLKDIVSIYDLKNTKLARDILLKIALQLGSEVSIREIANSFQANVGTVSNYIEIFIRNYILVPLYPFKTNARRAISENRKLYFMDLGLRNALVKDFRPTSLRPDKGGVFENFVVSEIAKVVRNYNLNLNMYFYREYGGREVDIVLEDYKKNYWTFEVKSGREISKDAFPIENRFSIINIENLFKTILEIDKISSA</sequence>
<dbReference type="SUPFAM" id="SSF52540">
    <property type="entry name" value="P-loop containing nucleoside triphosphate hydrolases"/>
    <property type="match status" value="1"/>
</dbReference>
<comment type="caution">
    <text evidence="2">The sequence shown here is derived from an EMBL/GenBank/DDBJ whole genome shotgun (WGS) entry which is preliminary data.</text>
</comment>
<dbReference type="Proteomes" id="UP000231388">
    <property type="component" value="Unassembled WGS sequence"/>
</dbReference>
<evidence type="ECO:0000313" key="3">
    <source>
        <dbReference type="Proteomes" id="UP000231388"/>
    </source>
</evidence>
<organism evidence="2 3">
    <name type="scientific">candidate division WWE3 bacterium CG23_combo_of_CG06-09_8_20_14_all_40_14</name>
    <dbReference type="NCBI Taxonomy" id="1975095"/>
    <lineage>
        <taxon>Bacteria</taxon>
        <taxon>Katanobacteria</taxon>
    </lineage>
</organism>